<keyword evidence="2" id="KW-1185">Reference proteome</keyword>
<proteinExistence type="predicted"/>
<gene>
    <name evidence="1" type="ORF">BV22DRAFT_1045371</name>
</gene>
<dbReference type="Proteomes" id="UP000790709">
    <property type="component" value="Unassembled WGS sequence"/>
</dbReference>
<name>A0ACB8BQC5_9AGAM</name>
<reference evidence="1" key="1">
    <citation type="journal article" date="2021" name="New Phytol.">
        <title>Evolutionary innovations through gain and loss of genes in the ectomycorrhizal Boletales.</title>
        <authorList>
            <person name="Wu G."/>
            <person name="Miyauchi S."/>
            <person name="Morin E."/>
            <person name="Kuo A."/>
            <person name="Drula E."/>
            <person name="Varga T."/>
            <person name="Kohler A."/>
            <person name="Feng B."/>
            <person name="Cao Y."/>
            <person name="Lipzen A."/>
            <person name="Daum C."/>
            <person name="Hundley H."/>
            <person name="Pangilinan J."/>
            <person name="Johnson J."/>
            <person name="Barry K."/>
            <person name="LaButti K."/>
            <person name="Ng V."/>
            <person name="Ahrendt S."/>
            <person name="Min B."/>
            <person name="Choi I.G."/>
            <person name="Park H."/>
            <person name="Plett J.M."/>
            <person name="Magnuson J."/>
            <person name="Spatafora J.W."/>
            <person name="Nagy L.G."/>
            <person name="Henrissat B."/>
            <person name="Grigoriev I.V."/>
            <person name="Yang Z.L."/>
            <person name="Xu J."/>
            <person name="Martin F.M."/>
        </authorList>
    </citation>
    <scope>NUCLEOTIDE SEQUENCE</scope>
    <source>
        <strain evidence="1">KUC20120723A-06</strain>
    </source>
</reference>
<organism evidence="1 2">
    <name type="scientific">Leucogyrophana mollusca</name>
    <dbReference type="NCBI Taxonomy" id="85980"/>
    <lineage>
        <taxon>Eukaryota</taxon>
        <taxon>Fungi</taxon>
        <taxon>Dikarya</taxon>
        <taxon>Basidiomycota</taxon>
        <taxon>Agaricomycotina</taxon>
        <taxon>Agaricomycetes</taxon>
        <taxon>Agaricomycetidae</taxon>
        <taxon>Boletales</taxon>
        <taxon>Boletales incertae sedis</taxon>
        <taxon>Leucogyrophana</taxon>
    </lineage>
</organism>
<evidence type="ECO:0000313" key="1">
    <source>
        <dbReference type="EMBL" id="KAH7927451.1"/>
    </source>
</evidence>
<comment type="caution">
    <text evidence="1">The sequence shown here is derived from an EMBL/GenBank/DDBJ whole genome shotgun (WGS) entry which is preliminary data.</text>
</comment>
<protein>
    <submittedName>
        <fullName evidence="1">Uncharacterized protein</fullName>
    </submittedName>
</protein>
<accession>A0ACB8BQC5</accession>
<dbReference type="EMBL" id="MU266366">
    <property type="protein sequence ID" value="KAH7927451.1"/>
    <property type="molecule type" value="Genomic_DNA"/>
</dbReference>
<sequence length="106" mass="11426">MSLRDDHQRGVGGDDILSDGQDGSSNAVESRFDVASTLDQKGCGDACARAPSGVPNPEPRKGVIHQRRRPVVAGNMTGGNDGTATFDKLHVPPERFKVFRWTESSF</sequence>
<evidence type="ECO:0000313" key="2">
    <source>
        <dbReference type="Proteomes" id="UP000790709"/>
    </source>
</evidence>